<protein>
    <submittedName>
        <fullName evidence="1">Uncharacterized protein</fullName>
    </submittedName>
</protein>
<gene>
    <name evidence="1" type="ORF">BP5796_01351</name>
</gene>
<organism evidence="1 2">
    <name type="scientific">Coleophoma crateriformis</name>
    <dbReference type="NCBI Taxonomy" id="565419"/>
    <lineage>
        <taxon>Eukaryota</taxon>
        <taxon>Fungi</taxon>
        <taxon>Dikarya</taxon>
        <taxon>Ascomycota</taxon>
        <taxon>Pezizomycotina</taxon>
        <taxon>Leotiomycetes</taxon>
        <taxon>Helotiales</taxon>
        <taxon>Dermateaceae</taxon>
        <taxon>Coleophoma</taxon>
    </lineage>
</organism>
<evidence type="ECO:0000313" key="1">
    <source>
        <dbReference type="EMBL" id="RDW91957.1"/>
    </source>
</evidence>
<sequence>MADSISVTSATSRGYSPPAYGFPICDNAADESLSDEFRFMFFRTYEWADLPLSMQIKIVSLLSRRINYIATCEMLRLSPDEMIQFAIDYNSQLDNHLAQLDKIDQANKECCELLKQGFASGSDRWKAAWEKVFDDASEWDPVTMHISAEAAYAGLAFLLRFEPVMTYDKGLDSKDILDEIGKFGVDYQWYEVSVRGPEGFLKSINRQMPEDSETPEELSAVTEIPQQRARSLEAPLFGVRRRNITNKKG</sequence>
<dbReference type="EMBL" id="PDLN01000002">
    <property type="protein sequence ID" value="RDW91957.1"/>
    <property type="molecule type" value="Genomic_DNA"/>
</dbReference>
<accession>A0A3D8T054</accession>
<dbReference type="Proteomes" id="UP000256328">
    <property type="component" value="Unassembled WGS sequence"/>
</dbReference>
<keyword evidence="2" id="KW-1185">Reference proteome</keyword>
<name>A0A3D8T054_9HELO</name>
<proteinExistence type="predicted"/>
<evidence type="ECO:0000313" key="2">
    <source>
        <dbReference type="Proteomes" id="UP000256328"/>
    </source>
</evidence>
<comment type="caution">
    <text evidence="1">The sequence shown here is derived from an EMBL/GenBank/DDBJ whole genome shotgun (WGS) entry which is preliminary data.</text>
</comment>
<reference evidence="1 2" key="1">
    <citation type="journal article" date="2018" name="IMA Fungus">
        <title>IMA Genome-F 9: Draft genome sequence of Annulohypoxylon stygium, Aspergillus mulundensis, Berkeleyomyces basicola (syn. Thielaviopsis basicola), Ceratocystis smalleyi, two Cercospora beticola strains, Coleophoma cylindrospora, Fusarium fracticaudum, Phialophora cf. hyalina, and Morchella septimelata.</title>
        <authorList>
            <person name="Wingfield B.D."/>
            <person name="Bills G.F."/>
            <person name="Dong Y."/>
            <person name="Huang W."/>
            <person name="Nel W.J."/>
            <person name="Swalarsk-Parry B.S."/>
            <person name="Vaghefi N."/>
            <person name="Wilken P.M."/>
            <person name="An Z."/>
            <person name="de Beer Z.W."/>
            <person name="De Vos L."/>
            <person name="Chen L."/>
            <person name="Duong T.A."/>
            <person name="Gao Y."/>
            <person name="Hammerbacher A."/>
            <person name="Kikkert J.R."/>
            <person name="Li Y."/>
            <person name="Li H."/>
            <person name="Li K."/>
            <person name="Li Q."/>
            <person name="Liu X."/>
            <person name="Ma X."/>
            <person name="Naidoo K."/>
            <person name="Pethybridge S.J."/>
            <person name="Sun J."/>
            <person name="Steenkamp E.T."/>
            <person name="van der Nest M.A."/>
            <person name="van Wyk S."/>
            <person name="Wingfield M.J."/>
            <person name="Xiong C."/>
            <person name="Yue Q."/>
            <person name="Zhang X."/>
        </authorList>
    </citation>
    <scope>NUCLEOTIDE SEQUENCE [LARGE SCALE GENOMIC DNA]</scope>
    <source>
        <strain evidence="1 2">BP5796</strain>
    </source>
</reference>
<dbReference type="OrthoDB" id="10292073at2759"/>
<dbReference type="AlphaFoldDB" id="A0A3D8T054"/>